<dbReference type="InterPro" id="IPR034110">
    <property type="entry name" value="LSMD1_Sm"/>
</dbReference>
<keyword evidence="4" id="KW-1185">Reference proteome</keyword>
<dbReference type="InterPro" id="IPR010920">
    <property type="entry name" value="LSM_dom_sf"/>
</dbReference>
<proteinExistence type="predicted"/>
<evidence type="ECO:0000259" key="1">
    <source>
        <dbReference type="PROSITE" id="PS52002"/>
    </source>
</evidence>
<protein>
    <recommendedName>
        <fullName evidence="1">Sm domain-containing protein</fullName>
    </recommendedName>
</protein>
<dbReference type="Proteomes" id="UP000286097">
    <property type="component" value="Unassembled WGS sequence"/>
</dbReference>
<dbReference type="InterPro" id="IPR047575">
    <property type="entry name" value="Sm"/>
</dbReference>
<dbReference type="Gene3D" id="2.30.30.100">
    <property type="match status" value="1"/>
</dbReference>
<dbReference type="PANTHER" id="PTHR10701">
    <property type="entry name" value="SMALL NUCLEAR RIBONUCLEOPROTEIN-ASSOCIATED PROTEIN B AND N"/>
    <property type="match status" value="1"/>
</dbReference>
<evidence type="ECO:0000313" key="3">
    <source>
        <dbReference type="EMBL" id="RQM14975.1"/>
    </source>
</evidence>
<dbReference type="InterPro" id="IPR001163">
    <property type="entry name" value="Sm_dom_euk/arc"/>
</dbReference>
<dbReference type="GO" id="GO:0031417">
    <property type="term" value="C:NatC complex"/>
    <property type="evidence" value="ECO:0007669"/>
    <property type="project" value="InterPro"/>
</dbReference>
<sequence>MMGLLAKTPAVLSLNGQPQVTLHVKKDNDIEQIQHGETLTSVGESTLELMKLLGSLVRLRISDGRVIVGRFHCFDKHQNVILKDGREFAPTRTGLSKNNKDKGAMAVQLEARDQEEETRFTGLLLPPGSRSLGMTLVPGKHIVYMKSIVLEKLSFFFVNERIDVSDHLFYEVTYSIIDIVFLFRVVTLKCLFLWAQDEFGKVMR</sequence>
<organism evidence="2 4">
    <name type="scientific">Peronospora effusa</name>
    <dbReference type="NCBI Taxonomy" id="542832"/>
    <lineage>
        <taxon>Eukaryota</taxon>
        <taxon>Sar</taxon>
        <taxon>Stramenopiles</taxon>
        <taxon>Oomycota</taxon>
        <taxon>Peronosporomycetes</taxon>
        <taxon>Peronosporales</taxon>
        <taxon>Peronosporaceae</taxon>
        <taxon>Peronospora</taxon>
    </lineage>
</organism>
<dbReference type="STRING" id="542832.A0A3M6VIR3"/>
<accession>A0A3M6VIR3</accession>
<dbReference type="CDD" id="cd06168">
    <property type="entry name" value="LSMD1"/>
    <property type="match status" value="1"/>
</dbReference>
<dbReference type="EMBL" id="QLLG01000199">
    <property type="protein sequence ID" value="RMX66549.1"/>
    <property type="molecule type" value="Genomic_DNA"/>
</dbReference>
<dbReference type="PANTHER" id="PTHR10701:SF5">
    <property type="entry name" value="N-ALPHA-ACETYLTRANSFERASE 38, NATC AUXILIARY SUBUNIT"/>
    <property type="match status" value="1"/>
</dbReference>
<dbReference type="VEuPathDB" id="FungiDB:DD237_004997"/>
<reference evidence="4 5" key="1">
    <citation type="submission" date="2018-06" db="EMBL/GenBank/DDBJ databases">
        <title>Comparative genomics of downy mildews reveals potential adaptations to biotrophy.</title>
        <authorList>
            <person name="Fletcher K."/>
            <person name="Klosterman S.J."/>
            <person name="Derevnina L."/>
            <person name="Martin F."/>
            <person name="Koike S."/>
            <person name="Reyes Chin-Wo S."/>
            <person name="Mou B."/>
            <person name="Michelmore R."/>
        </authorList>
    </citation>
    <scope>NUCLEOTIDE SEQUENCE [LARGE SCALE GENOMIC DNA]</scope>
    <source>
        <strain evidence="3 5">R13</strain>
        <strain evidence="2 4">R14</strain>
    </source>
</reference>
<dbReference type="Proteomes" id="UP000282087">
    <property type="component" value="Unassembled WGS sequence"/>
</dbReference>
<gene>
    <name evidence="3" type="ORF">DD237_004997</name>
    <name evidence="2" type="ORF">DD238_004585</name>
</gene>
<dbReference type="Pfam" id="PF01423">
    <property type="entry name" value="LSM"/>
    <property type="match status" value="1"/>
</dbReference>
<dbReference type="SMART" id="SM00651">
    <property type="entry name" value="Sm"/>
    <property type="match status" value="1"/>
</dbReference>
<name>A0A3M6VIR3_9STRA</name>
<evidence type="ECO:0000313" key="4">
    <source>
        <dbReference type="Proteomes" id="UP000282087"/>
    </source>
</evidence>
<evidence type="ECO:0000313" key="2">
    <source>
        <dbReference type="EMBL" id="RMX66549.1"/>
    </source>
</evidence>
<dbReference type="AlphaFoldDB" id="A0A3M6VIR3"/>
<dbReference type="PROSITE" id="PS52002">
    <property type="entry name" value="SM"/>
    <property type="match status" value="1"/>
</dbReference>
<comment type="caution">
    <text evidence="2">The sequence shown here is derived from an EMBL/GenBank/DDBJ whole genome shotgun (WGS) entry which is preliminary data.</text>
</comment>
<dbReference type="EMBL" id="QKXF01000177">
    <property type="protein sequence ID" value="RQM14975.1"/>
    <property type="molecule type" value="Genomic_DNA"/>
</dbReference>
<evidence type="ECO:0000313" key="5">
    <source>
        <dbReference type="Proteomes" id="UP000286097"/>
    </source>
</evidence>
<dbReference type="InterPro" id="IPR050914">
    <property type="entry name" value="snRNP_SmB/NAA38-like"/>
</dbReference>
<feature type="domain" description="Sm" evidence="1">
    <location>
        <begin position="44"/>
        <end position="151"/>
    </location>
</feature>
<dbReference type="GO" id="GO:0003723">
    <property type="term" value="F:RNA binding"/>
    <property type="evidence" value="ECO:0007669"/>
    <property type="project" value="InterPro"/>
</dbReference>
<dbReference type="SUPFAM" id="SSF50182">
    <property type="entry name" value="Sm-like ribonucleoproteins"/>
    <property type="match status" value="1"/>
</dbReference>